<keyword evidence="2" id="KW-1185">Reference proteome</keyword>
<name>A0A1H4PWD7_9MICO</name>
<reference evidence="1 2" key="1">
    <citation type="submission" date="2016-10" db="EMBL/GenBank/DDBJ databases">
        <authorList>
            <person name="de Groot N.N."/>
        </authorList>
    </citation>
    <scope>NUCLEOTIDE SEQUENCE [LARGE SCALE GENOMIC DNA]</scope>
    <source>
        <strain evidence="1 2">DSM 21799</strain>
    </source>
</reference>
<protein>
    <recommendedName>
        <fullName evidence="3">SatD family (SatD)</fullName>
    </recommendedName>
</protein>
<evidence type="ECO:0000313" key="2">
    <source>
        <dbReference type="Proteomes" id="UP000199183"/>
    </source>
</evidence>
<dbReference type="Proteomes" id="UP000199183">
    <property type="component" value="Unassembled WGS sequence"/>
</dbReference>
<proteinExistence type="predicted"/>
<dbReference type="EMBL" id="FNRY01000001">
    <property type="protein sequence ID" value="SEC11755.1"/>
    <property type="molecule type" value="Genomic_DNA"/>
</dbReference>
<dbReference type="AlphaFoldDB" id="A0A1H4PWD7"/>
<accession>A0A1H4PWD7</accession>
<organism evidence="1 2">
    <name type="scientific">Paramicrobacterium humi</name>
    <dbReference type="NCBI Taxonomy" id="640635"/>
    <lineage>
        <taxon>Bacteria</taxon>
        <taxon>Bacillati</taxon>
        <taxon>Actinomycetota</taxon>
        <taxon>Actinomycetes</taxon>
        <taxon>Micrococcales</taxon>
        <taxon>Microbacteriaceae</taxon>
        <taxon>Paramicrobacterium</taxon>
    </lineage>
</organism>
<evidence type="ECO:0008006" key="3">
    <source>
        <dbReference type="Google" id="ProtNLM"/>
    </source>
</evidence>
<gene>
    <name evidence="1" type="ORF">SAMN04489806_2635</name>
</gene>
<sequence>MFVITADQVDSRHSADYVEAALDRLNDAYGADLVLPAERTAGDEIQALTSSAATALGIVLELFRAERWSIGLGVGAVDRPLGSSTRASRGEAFYAARDAVEQAKSSQVRFAAAAGDHTDDILTRDAAALIALLLLMLERRTAGGWEIHDLLAAGLSQAQAAERVGVTPGAVSLRVRTAGLKLQDAAVDALVRMLESADASTEEVS</sequence>
<evidence type="ECO:0000313" key="1">
    <source>
        <dbReference type="EMBL" id="SEC11755.1"/>
    </source>
</evidence>
<dbReference type="STRING" id="640635.SAMN04489806_2635"/>
<dbReference type="OrthoDB" id="5184241at2"/>
<dbReference type="RefSeq" id="WP_091185253.1">
    <property type="nucleotide sequence ID" value="NZ_FNRY01000001.1"/>
</dbReference>